<feature type="domain" description="AMP-dependent synthetase/ligase" evidence="1">
    <location>
        <begin position="53"/>
        <end position="422"/>
    </location>
</feature>
<accession>A0A1L3JB77</accession>
<dbReference type="InterPro" id="IPR045851">
    <property type="entry name" value="AMP-bd_C_sf"/>
</dbReference>
<dbReference type="InterPro" id="IPR042099">
    <property type="entry name" value="ANL_N_sf"/>
</dbReference>
<dbReference type="AlphaFoldDB" id="A0A1L3JB77"/>
<evidence type="ECO:0000259" key="2">
    <source>
        <dbReference type="Pfam" id="PF13193"/>
    </source>
</evidence>
<dbReference type="STRING" id="1913578.LPB140_05275"/>
<dbReference type="KEGG" id="sphl:LPB140_05275"/>
<dbReference type="PANTHER" id="PTHR24096:SF393">
    <property type="entry name" value="LIGASE, PUTATIVE-RELATED"/>
    <property type="match status" value="1"/>
</dbReference>
<proteinExistence type="predicted"/>
<name>A0A1L3JB77_9SPHN</name>
<protein>
    <submittedName>
        <fullName evidence="3">AMP-dependent synthetase</fullName>
    </submittedName>
</protein>
<organism evidence="3 4">
    <name type="scientific">Sphingorhabdus lutea</name>
    <dbReference type="NCBI Taxonomy" id="1913578"/>
    <lineage>
        <taxon>Bacteria</taxon>
        <taxon>Pseudomonadati</taxon>
        <taxon>Pseudomonadota</taxon>
        <taxon>Alphaproteobacteria</taxon>
        <taxon>Sphingomonadales</taxon>
        <taxon>Sphingomonadaceae</taxon>
        <taxon>Sphingorhabdus</taxon>
    </lineage>
</organism>
<dbReference type="PROSITE" id="PS00455">
    <property type="entry name" value="AMP_BINDING"/>
    <property type="match status" value="1"/>
</dbReference>
<keyword evidence="4" id="KW-1185">Reference proteome</keyword>
<evidence type="ECO:0000259" key="1">
    <source>
        <dbReference type="Pfam" id="PF00501"/>
    </source>
</evidence>
<feature type="domain" description="AMP-binding enzyme C-terminal" evidence="2">
    <location>
        <begin position="473"/>
        <end position="546"/>
    </location>
</feature>
<evidence type="ECO:0000313" key="3">
    <source>
        <dbReference type="EMBL" id="APG62313.1"/>
    </source>
</evidence>
<evidence type="ECO:0000313" key="4">
    <source>
        <dbReference type="Proteomes" id="UP000242561"/>
    </source>
</evidence>
<dbReference type="Pfam" id="PF13193">
    <property type="entry name" value="AMP-binding_C"/>
    <property type="match status" value="1"/>
</dbReference>
<dbReference type="Gene3D" id="3.30.300.30">
    <property type="match status" value="1"/>
</dbReference>
<dbReference type="SUPFAM" id="SSF56801">
    <property type="entry name" value="Acetyl-CoA synthetase-like"/>
    <property type="match status" value="1"/>
</dbReference>
<dbReference type="EMBL" id="CP018154">
    <property type="protein sequence ID" value="APG62313.1"/>
    <property type="molecule type" value="Genomic_DNA"/>
</dbReference>
<reference evidence="3 4" key="1">
    <citation type="submission" date="2016-11" db="EMBL/GenBank/DDBJ databases">
        <title>Sphingorhabdus sp. LPB0140, isolated from marine environment.</title>
        <authorList>
            <person name="Kim E."/>
            <person name="Yi H."/>
        </authorList>
    </citation>
    <scope>NUCLEOTIDE SEQUENCE [LARGE SCALE GENOMIC DNA]</scope>
    <source>
        <strain evidence="3 4">LPB0140</strain>
    </source>
</reference>
<dbReference type="PANTHER" id="PTHR24096">
    <property type="entry name" value="LONG-CHAIN-FATTY-ACID--COA LIGASE"/>
    <property type="match status" value="1"/>
</dbReference>
<dbReference type="InterPro" id="IPR020845">
    <property type="entry name" value="AMP-binding_CS"/>
</dbReference>
<dbReference type="Pfam" id="PF00501">
    <property type="entry name" value="AMP-binding"/>
    <property type="match status" value="1"/>
</dbReference>
<dbReference type="InterPro" id="IPR025110">
    <property type="entry name" value="AMP-bd_C"/>
</dbReference>
<dbReference type="OrthoDB" id="9803968at2"/>
<dbReference type="InterPro" id="IPR000873">
    <property type="entry name" value="AMP-dep_synth/lig_dom"/>
</dbReference>
<dbReference type="Gene3D" id="3.40.50.12780">
    <property type="entry name" value="N-terminal domain of ligase-like"/>
    <property type="match status" value="1"/>
</dbReference>
<dbReference type="GO" id="GO:0016405">
    <property type="term" value="F:CoA-ligase activity"/>
    <property type="evidence" value="ECO:0007669"/>
    <property type="project" value="TreeGrafter"/>
</dbReference>
<dbReference type="Proteomes" id="UP000242561">
    <property type="component" value="Chromosome"/>
</dbReference>
<sequence>MPTQLDMAIEATVAKLMNNNGPLSVSYVNKFGVDLPMIKQAPTNLRDYFAFFCAQQGDKIFLVDNEIRLSFAETYAAARTLAGGLVAGHGVKKGDHIGIAARNSANWIIAEMAIIMAGGVATLLNGWWTGHELAEGIRLAECNIVLADEPRAKRLAKEDIGGAKVILFKHDCPPTEGLSALIEKGGDHETALPELTGEDLATILFTSGSTGQSKGAYSDHRGVVQGVMSYVGQTLTFFELMTSMGQAPTLQPATLLNVPLFHVTAAVPVFMQSFAIGRKLVLMPKWDAEDAMRLIQKEQITYFVGVPLMSIEIATHPKRKEYDLTSCTAFAAGGAPRPVDHVRKIKKEMEHAFPLLGYGLTETNGVGCGNFTENYLAKPTSTGPATKPIVEVGIIDDNGNQLPQGERGEIGIRSIANFLGYWNNEEATKAAFTKDGFFLTGDIGYLDEDGYLFIVDRKKDIIIRGGENISCPEVEAAAYEHDAIVELSIIGIEDEKYGEVPGMIYVTKDDTALDEADIAEFIKARLAPFKVPVHFWHHVGLLPRLGTQKIDRVLLRKLFNERVNG</sequence>
<dbReference type="GO" id="GO:0019748">
    <property type="term" value="P:secondary metabolic process"/>
    <property type="evidence" value="ECO:0007669"/>
    <property type="project" value="TreeGrafter"/>
</dbReference>
<gene>
    <name evidence="3" type="ORF">LPB140_05275</name>
</gene>